<reference evidence="1 2" key="1">
    <citation type="submission" date="2019-01" db="EMBL/GenBank/DDBJ databases">
        <title>Sequencing of cultivated peanut Arachis hypogaea provides insights into genome evolution and oil improvement.</title>
        <authorList>
            <person name="Chen X."/>
        </authorList>
    </citation>
    <scope>NUCLEOTIDE SEQUENCE [LARGE SCALE GENOMIC DNA]</scope>
    <source>
        <strain evidence="2">cv. Fuhuasheng</strain>
        <tissue evidence="1">Leaves</tissue>
    </source>
</reference>
<sequence length="85" mass="10031">MASWEDPGRYLGLPARWKRSKNKTLEWIQEKILDKMQGWKEKLLNQVRKEVLIKTVIQAIPVYAINVIKFPKSFCKIIESAIARF</sequence>
<protein>
    <submittedName>
        <fullName evidence="1">Uncharacterized protein</fullName>
    </submittedName>
</protein>
<evidence type="ECO:0000313" key="2">
    <source>
        <dbReference type="Proteomes" id="UP000289738"/>
    </source>
</evidence>
<proteinExistence type="predicted"/>
<gene>
    <name evidence="1" type="ORF">Ahy_Scaffold6g108097</name>
</gene>
<dbReference type="PANTHER" id="PTHR33116">
    <property type="entry name" value="REVERSE TRANSCRIPTASE ZINC-BINDING DOMAIN-CONTAINING PROTEIN-RELATED-RELATED"/>
    <property type="match status" value="1"/>
</dbReference>
<keyword evidence="2" id="KW-1185">Reference proteome</keyword>
<dbReference type="Proteomes" id="UP000289738">
    <property type="component" value="Unassembled WGS sequence"/>
</dbReference>
<organism evidence="1 2">
    <name type="scientific">Arachis hypogaea</name>
    <name type="common">Peanut</name>
    <dbReference type="NCBI Taxonomy" id="3818"/>
    <lineage>
        <taxon>Eukaryota</taxon>
        <taxon>Viridiplantae</taxon>
        <taxon>Streptophyta</taxon>
        <taxon>Embryophyta</taxon>
        <taxon>Tracheophyta</taxon>
        <taxon>Spermatophyta</taxon>
        <taxon>Magnoliopsida</taxon>
        <taxon>eudicotyledons</taxon>
        <taxon>Gunneridae</taxon>
        <taxon>Pentapetalae</taxon>
        <taxon>rosids</taxon>
        <taxon>fabids</taxon>
        <taxon>Fabales</taxon>
        <taxon>Fabaceae</taxon>
        <taxon>Papilionoideae</taxon>
        <taxon>50 kb inversion clade</taxon>
        <taxon>dalbergioids sensu lato</taxon>
        <taxon>Dalbergieae</taxon>
        <taxon>Pterocarpus clade</taxon>
        <taxon>Arachis</taxon>
    </lineage>
</organism>
<accession>A0A444WPB0</accession>
<evidence type="ECO:0000313" key="1">
    <source>
        <dbReference type="EMBL" id="RYQ79359.1"/>
    </source>
</evidence>
<comment type="caution">
    <text evidence="1">The sequence shown here is derived from an EMBL/GenBank/DDBJ whole genome shotgun (WGS) entry which is preliminary data.</text>
</comment>
<dbReference type="PANTHER" id="PTHR33116:SF86">
    <property type="entry name" value="REVERSE TRANSCRIPTASE DOMAIN-CONTAINING PROTEIN"/>
    <property type="match status" value="1"/>
</dbReference>
<dbReference type="EMBL" id="SDMP01000026">
    <property type="protein sequence ID" value="RYQ79359.1"/>
    <property type="molecule type" value="Genomic_DNA"/>
</dbReference>
<name>A0A444WPB0_ARAHY</name>
<dbReference type="AlphaFoldDB" id="A0A444WPB0"/>